<dbReference type="AlphaFoldDB" id="A0A7C4DAY0"/>
<dbReference type="EC" id="2.7.1.169" evidence="1"/>
<sequence>MLLKIKVPLHVSGIWIPRLTSDLKKSGSIGCGLNLELYVELVDYILDNCFIELNNKIVLRDHSNYICRNTGLNMGVRVSSIVDLGVGYGVSSASTLIHALASSIILKKDLSLIEYAKLAHEAEVLYKTGLADVISQYYGGVLIRIHPGAPGIGVVKNIDIQDKPVLLACILSGDETTPIMLSRVDQSVYKYGENLLKELIKNPSLESLFEKSQLFTRRVFDYKQVDDLMRNWISKTPGFYRKKQALIIWCEREWCSDLRDYLEKHGLKCFKTSINKGGFRIVYST</sequence>
<comment type="caution">
    <text evidence="3">The sequence shown here is derived from an EMBL/GenBank/DDBJ whole genome shotgun (WGS) entry which is preliminary data.</text>
</comment>
<evidence type="ECO:0000313" key="4">
    <source>
        <dbReference type="EMBL" id="HGU64607.1"/>
    </source>
</evidence>
<comment type="function">
    <text evidence="1">Phosphorylates (R)-pantoate to form (R)-4-phosphopantoate in the CoA biosynthesis pathway.</text>
</comment>
<dbReference type="SUPFAM" id="SSF54211">
    <property type="entry name" value="Ribosomal protein S5 domain 2-like"/>
    <property type="match status" value="1"/>
</dbReference>
<dbReference type="UniPathway" id="UPA00241"/>
<keyword evidence="1" id="KW-0173">Coenzyme A biosynthesis</keyword>
<comment type="similarity">
    <text evidence="1">Belongs to the GHMP kinase family. PoK subfamily.</text>
</comment>
<dbReference type="InterPro" id="IPR014721">
    <property type="entry name" value="Ribsml_uS5_D2-typ_fold_subgr"/>
</dbReference>
<dbReference type="GO" id="GO:0005524">
    <property type="term" value="F:ATP binding"/>
    <property type="evidence" value="ECO:0007669"/>
    <property type="project" value="UniProtKB-KW"/>
</dbReference>
<keyword evidence="1" id="KW-0808">Transferase</keyword>
<dbReference type="EMBL" id="DTAN01000005">
    <property type="protein sequence ID" value="HGU64607.1"/>
    <property type="molecule type" value="Genomic_DNA"/>
</dbReference>
<keyword evidence="1" id="KW-0418">Kinase</keyword>
<dbReference type="HAMAP" id="MF_02223">
    <property type="entry name" value="Pantoate_kinase"/>
    <property type="match status" value="1"/>
</dbReference>
<proteinExistence type="inferred from homology"/>
<dbReference type="InterPro" id="IPR012043">
    <property type="entry name" value="PoK"/>
</dbReference>
<comment type="catalytic activity">
    <reaction evidence="1">
        <text>(R)-pantoate + ATP = (R)-4-phosphopantoate + ADP + H(+)</text>
        <dbReference type="Rhea" id="RHEA:28246"/>
        <dbReference type="ChEBI" id="CHEBI:15378"/>
        <dbReference type="ChEBI" id="CHEBI:15980"/>
        <dbReference type="ChEBI" id="CHEBI:30616"/>
        <dbReference type="ChEBI" id="CHEBI:61294"/>
        <dbReference type="ChEBI" id="CHEBI:456216"/>
        <dbReference type="EC" id="2.7.1.169"/>
    </reaction>
</comment>
<organism evidence="3">
    <name type="scientific">Staphylothermus marinus</name>
    <dbReference type="NCBI Taxonomy" id="2280"/>
    <lineage>
        <taxon>Archaea</taxon>
        <taxon>Thermoproteota</taxon>
        <taxon>Thermoprotei</taxon>
        <taxon>Desulfurococcales</taxon>
        <taxon>Desulfurococcaceae</taxon>
        <taxon>Staphylothermus</taxon>
    </lineage>
</organism>
<protein>
    <recommendedName>
        <fullName evidence="1">Pantoate kinase</fullName>
        <shortName evidence="1">PoK</shortName>
        <ecNumber evidence="1">2.7.1.169</ecNumber>
    </recommendedName>
</protein>
<comment type="pathway">
    <text evidence="1">Cofactor biosynthesis; coenzyme A biosynthesis.</text>
</comment>
<evidence type="ECO:0000256" key="1">
    <source>
        <dbReference type="HAMAP-Rule" id="MF_02223"/>
    </source>
</evidence>
<dbReference type="Gene3D" id="3.30.230.10">
    <property type="match status" value="1"/>
</dbReference>
<dbReference type="EMBL" id="DTBJ01000057">
    <property type="protein sequence ID" value="HGM59253.1"/>
    <property type="molecule type" value="Genomic_DNA"/>
</dbReference>
<name>A0A7C4DAY0_STAMA</name>
<dbReference type="Pfam" id="PF00288">
    <property type="entry name" value="GHMP_kinases_N"/>
    <property type="match status" value="1"/>
</dbReference>
<dbReference type="GO" id="GO:0016301">
    <property type="term" value="F:kinase activity"/>
    <property type="evidence" value="ECO:0007669"/>
    <property type="project" value="UniProtKB-UniRule"/>
</dbReference>
<keyword evidence="1" id="KW-0547">Nucleotide-binding</keyword>
<keyword evidence="1" id="KW-0067">ATP-binding</keyword>
<dbReference type="PANTHER" id="PTHR42282">
    <property type="entry name" value="PANTOATE KINASE-RELATED"/>
    <property type="match status" value="1"/>
</dbReference>
<reference evidence="3" key="1">
    <citation type="journal article" date="2020" name="mSystems">
        <title>Genome- and Community-Level Interaction Insights into Carbon Utilization and Element Cycling Functions of Hydrothermarchaeota in Hydrothermal Sediment.</title>
        <authorList>
            <person name="Zhou Z."/>
            <person name="Liu Y."/>
            <person name="Xu W."/>
            <person name="Pan J."/>
            <person name="Luo Z.H."/>
            <person name="Li M."/>
        </authorList>
    </citation>
    <scope>NUCLEOTIDE SEQUENCE [LARGE SCALE GENOMIC DNA]</scope>
    <source>
        <strain evidence="4">SpSt-622</strain>
        <strain evidence="3">SpSt-642</strain>
    </source>
</reference>
<evidence type="ECO:0000313" key="3">
    <source>
        <dbReference type="EMBL" id="HGM59253.1"/>
    </source>
</evidence>
<dbReference type="InterPro" id="IPR020568">
    <property type="entry name" value="Ribosomal_Su5_D2-typ_SF"/>
</dbReference>
<accession>A0A7C4DAY0</accession>
<evidence type="ECO:0000259" key="2">
    <source>
        <dbReference type="Pfam" id="PF00288"/>
    </source>
</evidence>
<gene>
    <name evidence="4" type="ORF">ENT92_00085</name>
    <name evidence="3" type="ORF">ENU14_06700</name>
</gene>
<dbReference type="PANTHER" id="PTHR42282:SF1">
    <property type="entry name" value="PANTOATE KINASE"/>
    <property type="match status" value="1"/>
</dbReference>
<dbReference type="InterPro" id="IPR006204">
    <property type="entry name" value="GHMP_kinase_N_dom"/>
</dbReference>
<dbReference type="GO" id="GO:0015937">
    <property type="term" value="P:coenzyme A biosynthetic process"/>
    <property type="evidence" value="ECO:0007669"/>
    <property type="project" value="UniProtKB-UniRule"/>
</dbReference>
<feature type="domain" description="GHMP kinase N-terminal" evidence="2">
    <location>
        <begin position="65"/>
        <end position="140"/>
    </location>
</feature>